<comment type="catalytic activity">
    <reaction evidence="1">
        <text>Hydrolysis of terminal non-reducing N-acetyl-D-hexosamine residues in N-acetyl-beta-D-hexosaminides.</text>
        <dbReference type="EC" id="3.2.1.52"/>
    </reaction>
</comment>
<dbReference type="InterPro" id="IPR008965">
    <property type="entry name" value="CBM2/CBM3_carb-bd_dom_sf"/>
</dbReference>
<feature type="transmembrane region" description="Helical" evidence="13">
    <location>
        <begin position="1806"/>
        <end position="1831"/>
    </location>
</feature>
<dbReference type="Gene3D" id="2.60.40.290">
    <property type="match status" value="2"/>
</dbReference>
<keyword evidence="9" id="KW-0326">Glycosidase</keyword>
<gene>
    <name evidence="15" type="ORF">C0Q70_03338</name>
</gene>
<dbReference type="Pfam" id="PF02838">
    <property type="entry name" value="Glyco_hydro_20b"/>
    <property type="match status" value="2"/>
</dbReference>
<dbReference type="Pfam" id="PF03173">
    <property type="entry name" value="CHB_HEX"/>
    <property type="match status" value="2"/>
</dbReference>
<proteinExistence type="inferred from homology"/>
<dbReference type="Gene3D" id="3.30.379.10">
    <property type="entry name" value="Chitobiase/beta-hexosaminidase domain 2-like"/>
    <property type="match status" value="2"/>
</dbReference>
<dbReference type="InterPro" id="IPR004866">
    <property type="entry name" value="CHB/HEX_N_dom"/>
</dbReference>
<evidence type="ECO:0000256" key="7">
    <source>
        <dbReference type="ARBA" id="ARBA00022989"/>
    </source>
</evidence>
<dbReference type="Gene3D" id="1.20.1070.10">
    <property type="entry name" value="Rhodopsin 7-helix transmembrane proteins"/>
    <property type="match status" value="1"/>
</dbReference>
<dbReference type="InterPro" id="IPR017853">
    <property type="entry name" value="GH"/>
</dbReference>
<dbReference type="Proteomes" id="UP000245119">
    <property type="component" value="Linkage Group LG2"/>
</dbReference>
<feature type="domain" description="G-protein coupled receptors family 1 profile" evidence="14">
    <location>
        <begin position="1788"/>
        <end position="2052"/>
    </location>
</feature>
<keyword evidence="5 13" id="KW-0812">Transmembrane</keyword>
<dbReference type="Pfam" id="PF00001">
    <property type="entry name" value="7tm_1"/>
    <property type="match status" value="1"/>
</dbReference>
<dbReference type="GO" id="GO:0030247">
    <property type="term" value="F:polysaccharide binding"/>
    <property type="evidence" value="ECO:0007669"/>
    <property type="project" value="InterPro"/>
</dbReference>
<evidence type="ECO:0000259" key="14">
    <source>
        <dbReference type="PROSITE" id="PS50262"/>
    </source>
</evidence>
<keyword evidence="7 13" id="KW-1133">Transmembrane helix</keyword>
<feature type="transmembrane region" description="Helical" evidence="13">
    <location>
        <begin position="1991"/>
        <end position="2015"/>
    </location>
</feature>
<dbReference type="SUPFAM" id="SSF55545">
    <property type="entry name" value="beta-N-acetylhexosaminidase-like domain"/>
    <property type="match status" value="2"/>
</dbReference>
<dbReference type="PRINTS" id="PR00738">
    <property type="entry name" value="GLHYDRLASE20"/>
</dbReference>
<dbReference type="GO" id="GO:0004563">
    <property type="term" value="F:beta-N-acetylhexosaminidase activity"/>
    <property type="evidence" value="ECO:0007669"/>
    <property type="project" value="UniProtKB-EC"/>
</dbReference>
<feature type="transmembrane region" description="Helical" evidence="13">
    <location>
        <begin position="2035"/>
        <end position="2054"/>
    </location>
</feature>
<dbReference type="InterPro" id="IPR000276">
    <property type="entry name" value="GPCR_Rhodpsn"/>
</dbReference>
<comment type="caution">
    <text evidence="15">The sequence shown here is derived from an EMBL/GenBank/DDBJ whole genome shotgun (WGS) entry which is preliminary data.</text>
</comment>
<dbReference type="InterPro" id="IPR012291">
    <property type="entry name" value="CBM2_carb-bd_dom_sf"/>
</dbReference>
<dbReference type="Pfam" id="PF03174">
    <property type="entry name" value="CHB_HEX_C"/>
    <property type="match status" value="2"/>
</dbReference>
<reference evidence="15 16" key="1">
    <citation type="submission" date="2018-04" db="EMBL/GenBank/DDBJ databases">
        <title>The genome of golden apple snail Pomacea canaliculata provides insight into stress tolerance and invasive adaptation.</title>
        <authorList>
            <person name="Liu C."/>
            <person name="Liu B."/>
            <person name="Ren Y."/>
            <person name="Zhang Y."/>
            <person name="Wang H."/>
            <person name="Li S."/>
            <person name="Jiang F."/>
            <person name="Yin L."/>
            <person name="Zhang G."/>
            <person name="Qian W."/>
            <person name="Fan W."/>
        </authorList>
    </citation>
    <scope>NUCLEOTIDE SEQUENCE [LARGE SCALE GENOMIC DNA]</scope>
    <source>
        <strain evidence="15">SZHN2017</strain>
        <tissue evidence="15">Muscle</tissue>
    </source>
</reference>
<evidence type="ECO:0000256" key="9">
    <source>
        <dbReference type="ARBA" id="ARBA00023295"/>
    </source>
</evidence>
<dbReference type="PROSITE" id="PS50262">
    <property type="entry name" value="G_PROTEIN_RECEP_F1_2"/>
    <property type="match status" value="1"/>
</dbReference>
<dbReference type="InterPro" id="IPR015882">
    <property type="entry name" value="HEX_bac_N"/>
</dbReference>
<sequence>MFRSSSGKVKGQISVTQDELDRWAEDLDVRWAVVTNTREVERFQASLTLTNRGSLALSYGNWSLYLYSVYTMEPEHLQRTGMSYKLPGQGLQLTFVQGMLYKITPTPDFRPLLAGGKRVLRLRMKFWSVARTDLFPNWFLTGPAGTEPRILRSTQGDDLDFVAPFADLSQQKRYDFDAYAARTAQERYDRNFVPFPGDASEVRVVPRPHQLSLLGGAVQLTQSWRIYDASLNGQLANEVAYLQGKLSDLSIVNTSSEPVTHVIKLSTGTVAFDGNSSTIISDSDDSYVLRVNSANSSIDITGKGASGVFYGIQTLLALLRDTRTVPAVLVRDAPRFRFRGLFLDLSRNFRTAEEIERVMEAMVVYKLNKLHLHLADDEGWRIQIDGLPELTSVGAQRCYDLQEVTCLLPQLGSGPYSNNSGSGYLSRKEYQRLLATANRLHIEVIPEIEMPGHARAAIKAMEARYRRLLSENATNADYYRLIEEGDPSVYTSPQAFDDNAINVCRNSTYQFISKVVEEIQKLHEPIQPLKEFHYGGDEVGRGAWVNSSLCQQLQMSDSMANHSLKQYFFKRVASITHRLGLAVGGWEDGLMLQGNEPFDRSMAENPEVYANVWDNVWEWGTSSRTYTLANKNFLVIMSHATHLYFDHPSEPHPEERGYYWATRFTDTQKVFGFMPMSYYDNIEETNAGLPLSRADVCGDKDENCPRLLKPQNIVGMQGNLWAEAVRTSEQAEGQLFPRVLALAERSWHQAAWETETNVTLRLAARRADWYSFARAVGHRELPRLDKMGIRYRVPPLGAKVDRQRLFVATTFPGLAVEYQKDGSDIWVEADGTERIKDEERLRLRTRSSDGQRYSRVVEFFPVPRLPATSQKTLEYIGSSLNVHFEVVDNYQTYGTDFYVAKITLNNTGATPIPASNWALYFPSVQWVQDTQVMLQGRDFVLQEYKMAVSHVQGYLFRLAPVPGFVPLGGGESRDIVFKIQYWSVSKYEQFPNYFVAADGANGVTINNTASESLDFVADFRRVNQWKRDAADRFDPWTPGARYDREADTHDLGTSPLPYLPTPLQFQMDRDKRIALDSEWVIAASSQLADIATYLKDYLNGTGRTVLTVQTPPKKQYISLELGPVDVAGSEAYSLTVSPDEQTVKIVGKNSSGVLYGVQSLINMMLQSDDGATLFSLSALDAPRFAYRGMYLDVARNFHSKAGVLKLLEAMGLYKLNKLHLHLSDDEGWRLQIPGLEELTQVGSTRCYDPSEEICLTPVLGSGPTTPNSGTGFYTEDDYKEILAFAAVRHIEVIPEFDMPGHAHAAIKAMQLRRRLRWEAGDVNASQFSLDEAGDQSLYSSIQMFDDNAVNPCLDSTFAFIAHVMEEVKRMHNGVNPLRTYHFGGDEVAAGAWQKSDACEPLVQKGDNLKHVFNTRVARIAASLGLHVQAWEDGLMNGTTPFPLEDMATEQVFVNAWDNVWEWGSAARAYTLANLGYKVIMSQATHLYFDHPQEPSPEERGFYWATRYTDTKKAFYFQPDNLWANVDITRFGEPLTLSTVCGDNNVGCPSLLKRENVVGMQGHLWSETVRTIPQMQYMIFPRLLALAERAWHRAQWEEAGQGHLKQGNWIQFANALGHAHLGVLDRLGIAYRVPPPGAKSVNSELKTNTQFPGLKVEYKTDGSEWVVFNSDSTVLKDGQTVWLRTRSASGSRYSAPVEVQVHFSVVTSGSPGGQRPLNGYLEHTRRSFVLQPVMSVSHTDSTSQGTTHELVDLSVNQSEVSPPTFVLEDVADVMWKAGRPLVLLLGTCGNLMTLLTVRHLKGGESTFYVYFSALAVSDLVLLYGRVLPTWIFRQFGFYLEEHHDLLCKFLSFLTQSTPLMSSWLLVAMTLQRAASVVWPHRVNVTCTPRMTRSVVCVVGLVAVVMSSHLLFGMGVQNLNGRRFCMAGDPAYSHFYYFVWSFMSLVLVAFLPSSILFISNSLLAWKVGSAVRLAGNKLRSCDEKQRRQREQTVTSITVTVMAVSVAYFFMVLPLSIYTLVYNNFLVERTANDRAFRALHRFLWSLLIISDSVVYSLSNAKVIRYSLDR</sequence>
<dbReference type="SMART" id="SM01081">
    <property type="entry name" value="CHB_HEX"/>
    <property type="match status" value="2"/>
</dbReference>
<dbReference type="InterPro" id="IPR014756">
    <property type="entry name" value="Ig_E-set"/>
</dbReference>
<evidence type="ECO:0000313" key="15">
    <source>
        <dbReference type="EMBL" id="PVD36358.1"/>
    </source>
</evidence>
<feature type="active site" description="Proton donor" evidence="12">
    <location>
        <position position="1386"/>
    </location>
</feature>
<dbReference type="SUPFAM" id="SSF81296">
    <property type="entry name" value="E set domains"/>
    <property type="match status" value="2"/>
</dbReference>
<comment type="similarity">
    <text evidence="3">Belongs to the glycosyl hydrolase 20 family.</text>
</comment>
<dbReference type="PANTHER" id="PTHR22600:SF57">
    <property type="entry name" value="BETA-N-ACETYLHEXOSAMINIDASE"/>
    <property type="match status" value="1"/>
</dbReference>
<dbReference type="Gene3D" id="3.20.20.80">
    <property type="entry name" value="Glycosidases"/>
    <property type="match status" value="2"/>
</dbReference>
<dbReference type="Pfam" id="PF00728">
    <property type="entry name" value="Glyco_hydro_20"/>
    <property type="match status" value="2"/>
</dbReference>
<feature type="transmembrane region" description="Helical" evidence="13">
    <location>
        <begin position="1933"/>
        <end position="1956"/>
    </location>
</feature>
<dbReference type="CDD" id="cd02847">
    <property type="entry name" value="E_set_Chitobiase_C"/>
    <property type="match status" value="1"/>
</dbReference>
<evidence type="ECO:0000256" key="1">
    <source>
        <dbReference type="ARBA" id="ARBA00001231"/>
    </source>
</evidence>
<keyword evidence="6" id="KW-0378">Hydrolase</keyword>
<name>A0A2T7PSG4_POMCA</name>
<dbReference type="STRING" id="400727.A0A2T7PSG4"/>
<dbReference type="OrthoDB" id="428480at2759"/>
<dbReference type="GO" id="GO:0005975">
    <property type="term" value="P:carbohydrate metabolic process"/>
    <property type="evidence" value="ECO:0007669"/>
    <property type="project" value="InterPro"/>
</dbReference>
<feature type="transmembrane region" description="Helical" evidence="13">
    <location>
        <begin position="1893"/>
        <end position="1913"/>
    </location>
</feature>
<comment type="subcellular location">
    <subcellularLocation>
        <location evidence="2">Membrane</location>
    </subcellularLocation>
</comment>
<evidence type="ECO:0000256" key="8">
    <source>
        <dbReference type="ARBA" id="ARBA00023136"/>
    </source>
</evidence>
<evidence type="ECO:0000256" key="2">
    <source>
        <dbReference type="ARBA" id="ARBA00004370"/>
    </source>
</evidence>
<evidence type="ECO:0000256" key="10">
    <source>
        <dbReference type="ARBA" id="ARBA00030512"/>
    </source>
</evidence>
<dbReference type="SUPFAM" id="SSF51445">
    <property type="entry name" value="(Trans)glycosidases"/>
    <property type="match status" value="2"/>
</dbReference>
<dbReference type="GO" id="GO:0030203">
    <property type="term" value="P:glycosaminoglycan metabolic process"/>
    <property type="evidence" value="ECO:0007669"/>
    <property type="project" value="TreeGrafter"/>
</dbReference>
<dbReference type="EMBL" id="PZQS01000002">
    <property type="protein sequence ID" value="PVD36358.1"/>
    <property type="molecule type" value="Genomic_DNA"/>
</dbReference>
<dbReference type="InterPro" id="IPR004867">
    <property type="entry name" value="CHB_C_dom"/>
</dbReference>
<evidence type="ECO:0000256" key="13">
    <source>
        <dbReference type="SAM" id="Phobius"/>
    </source>
</evidence>
<evidence type="ECO:0000256" key="5">
    <source>
        <dbReference type="ARBA" id="ARBA00022692"/>
    </source>
</evidence>
<dbReference type="SUPFAM" id="SSF49384">
    <property type="entry name" value="Carbohydrate-binding domain"/>
    <property type="match status" value="2"/>
</dbReference>
<evidence type="ECO:0000256" key="3">
    <source>
        <dbReference type="ARBA" id="ARBA00006285"/>
    </source>
</evidence>
<evidence type="ECO:0000256" key="11">
    <source>
        <dbReference type="ARBA" id="ARBA00033000"/>
    </source>
</evidence>
<dbReference type="InterPro" id="IPR025705">
    <property type="entry name" value="Beta_hexosaminidase_sua/sub"/>
</dbReference>
<protein>
    <recommendedName>
        <fullName evidence="4">beta-N-acetylhexosaminidase</fullName>
        <ecNumber evidence="4">3.2.1.52</ecNumber>
    </recommendedName>
    <alternativeName>
        <fullName evidence="10">Beta-N-acetylhexosaminidase</fullName>
    </alternativeName>
    <alternativeName>
        <fullName evidence="11">N-acetyl-beta-glucosaminidase</fullName>
    </alternativeName>
</protein>
<accession>A0A2T7PSG4</accession>
<keyword evidence="16" id="KW-1185">Reference proteome</keyword>
<dbReference type="InterPro" id="IPR017452">
    <property type="entry name" value="GPCR_Rhodpsn_7TM"/>
</dbReference>
<dbReference type="Gene3D" id="2.60.40.10">
    <property type="entry name" value="Immunoglobulins"/>
    <property type="match status" value="2"/>
</dbReference>
<evidence type="ECO:0000313" key="16">
    <source>
        <dbReference type="Proteomes" id="UP000245119"/>
    </source>
</evidence>
<keyword evidence="8 13" id="KW-0472">Membrane</keyword>
<evidence type="ECO:0000256" key="4">
    <source>
        <dbReference type="ARBA" id="ARBA00012663"/>
    </source>
</evidence>
<dbReference type="InterPro" id="IPR015883">
    <property type="entry name" value="Glyco_hydro_20_cat"/>
</dbReference>
<dbReference type="SUPFAM" id="SSF81321">
    <property type="entry name" value="Family A G protein-coupled receptor-like"/>
    <property type="match status" value="1"/>
</dbReference>
<evidence type="ECO:0000256" key="6">
    <source>
        <dbReference type="ARBA" id="ARBA00022801"/>
    </source>
</evidence>
<dbReference type="EC" id="3.2.1.52" evidence="4"/>
<dbReference type="InterPro" id="IPR013783">
    <property type="entry name" value="Ig-like_fold"/>
</dbReference>
<dbReference type="InterPro" id="IPR029018">
    <property type="entry name" value="Hex-like_dom2"/>
</dbReference>
<organism evidence="15 16">
    <name type="scientific">Pomacea canaliculata</name>
    <name type="common">Golden apple snail</name>
    <dbReference type="NCBI Taxonomy" id="400727"/>
    <lineage>
        <taxon>Eukaryota</taxon>
        <taxon>Metazoa</taxon>
        <taxon>Spiralia</taxon>
        <taxon>Lophotrochozoa</taxon>
        <taxon>Mollusca</taxon>
        <taxon>Gastropoda</taxon>
        <taxon>Caenogastropoda</taxon>
        <taxon>Architaenioglossa</taxon>
        <taxon>Ampullarioidea</taxon>
        <taxon>Ampullariidae</taxon>
        <taxon>Pomacea</taxon>
    </lineage>
</organism>
<dbReference type="PANTHER" id="PTHR22600">
    <property type="entry name" value="BETA-HEXOSAMINIDASE"/>
    <property type="match status" value="1"/>
</dbReference>
<evidence type="ECO:0000256" key="12">
    <source>
        <dbReference type="PIRSR" id="PIRSR625705-1"/>
    </source>
</evidence>
<dbReference type="GO" id="GO:0016020">
    <property type="term" value="C:membrane"/>
    <property type="evidence" value="ECO:0007669"/>
    <property type="project" value="UniProtKB-SubCell"/>
</dbReference>
<dbReference type="GO" id="GO:0004930">
    <property type="term" value="F:G protein-coupled receptor activity"/>
    <property type="evidence" value="ECO:0007669"/>
    <property type="project" value="InterPro"/>
</dbReference>